<comment type="caution">
    <text evidence="2">The sequence shown here is derived from an EMBL/GenBank/DDBJ whole genome shotgun (WGS) entry which is preliminary data.</text>
</comment>
<dbReference type="RefSeq" id="WP_038076397.1">
    <property type="nucleotide sequence ID" value="NZ_AUND01000015.1"/>
</dbReference>
<dbReference type="AlphaFoldDB" id="A0A074JC80"/>
<protein>
    <submittedName>
        <fullName evidence="2">Uncharacterized protein</fullName>
    </submittedName>
</protein>
<accession>A0A074JC80</accession>
<dbReference type="OrthoDB" id="7876519at2"/>
<gene>
    <name evidence="2" type="ORF">TP2_17850</name>
</gene>
<evidence type="ECO:0000313" key="2">
    <source>
        <dbReference type="EMBL" id="KEO53455.1"/>
    </source>
</evidence>
<evidence type="ECO:0000313" key="3">
    <source>
        <dbReference type="Proteomes" id="UP000027432"/>
    </source>
</evidence>
<evidence type="ECO:0000256" key="1">
    <source>
        <dbReference type="SAM" id="MobiDB-lite"/>
    </source>
</evidence>
<reference evidence="2 3" key="1">
    <citation type="submission" date="2013-07" db="EMBL/GenBank/DDBJ databases">
        <title>Thioclava pacifica DSM 10166 Genome Sequencing.</title>
        <authorList>
            <person name="Lai Q."/>
            <person name="Shao Z."/>
        </authorList>
    </citation>
    <scope>NUCLEOTIDE SEQUENCE [LARGE SCALE GENOMIC DNA]</scope>
    <source>
        <strain evidence="2 3">DSM 10166</strain>
    </source>
</reference>
<dbReference type="Proteomes" id="UP000027432">
    <property type="component" value="Unassembled WGS sequence"/>
</dbReference>
<organism evidence="2 3">
    <name type="scientific">Thioclava pacifica DSM 10166</name>
    <dbReference type="NCBI Taxonomy" id="1353537"/>
    <lineage>
        <taxon>Bacteria</taxon>
        <taxon>Pseudomonadati</taxon>
        <taxon>Pseudomonadota</taxon>
        <taxon>Alphaproteobacteria</taxon>
        <taxon>Rhodobacterales</taxon>
        <taxon>Paracoccaceae</taxon>
        <taxon>Thioclava</taxon>
    </lineage>
</organism>
<feature type="region of interest" description="Disordered" evidence="1">
    <location>
        <begin position="75"/>
        <end position="98"/>
    </location>
</feature>
<dbReference type="eggNOG" id="ENOG50302IV">
    <property type="taxonomic scope" value="Bacteria"/>
</dbReference>
<name>A0A074JC80_9RHOB</name>
<dbReference type="EMBL" id="AUND01000015">
    <property type="protein sequence ID" value="KEO53455.1"/>
    <property type="molecule type" value="Genomic_DNA"/>
</dbReference>
<sequence>MAQRPFTPNMRKSHRATNFTQTDAALLERLVNARLHVAELMLEKPTYAPIFERLEHEIAAIEARRIEDPLARARAILRGQPSDAASPPEPSDETPEPW</sequence>
<keyword evidence="3" id="KW-1185">Reference proteome</keyword>
<proteinExistence type="predicted"/>